<dbReference type="EMBL" id="CP045997">
    <property type="protein sequence ID" value="QHW00868.1"/>
    <property type="molecule type" value="Genomic_DNA"/>
</dbReference>
<dbReference type="Pfam" id="PF19502">
    <property type="entry name" value="DUF6036"/>
    <property type="match status" value="1"/>
</dbReference>
<protein>
    <recommendedName>
        <fullName evidence="1">DUF6036 domain-containing protein</fullName>
    </recommendedName>
</protein>
<dbReference type="RefSeq" id="WP_162391263.1">
    <property type="nucleotide sequence ID" value="NZ_CP045997.1"/>
</dbReference>
<dbReference type="KEGG" id="senf:GJR95_40145"/>
<gene>
    <name evidence="2" type="ORF">GJR95_40145</name>
</gene>
<dbReference type="SUPFAM" id="SSF81301">
    <property type="entry name" value="Nucleotidyltransferase"/>
    <property type="match status" value="1"/>
</dbReference>
<evidence type="ECO:0000313" key="2">
    <source>
        <dbReference type="EMBL" id="QHW00868.1"/>
    </source>
</evidence>
<evidence type="ECO:0000313" key="3">
    <source>
        <dbReference type="Proteomes" id="UP000464577"/>
    </source>
</evidence>
<name>A0A6P1WA02_9BACT</name>
<sequence length="165" mass="19002">MDLEDDNFIRFVVAADDSKLEYILIGGLALILNGGIRYTEDADVWMEPTNENRDRLMSTLRALDFTEEELVGLTLADFTQPQIIRLEDQIDILTRVHIQLKYDDCRKRAKPFSMPGGQVIYFLHINDLREAKVLARRTKDLNDILMIDELIDELKKQGGSETNQS</sequence>
<dbReference type="Gene3D" id="3.30.460.40">
    <property type="match status" value="1"/>
</dbReference>
<feature type="domain" description="DUF6036" evidence="1">
    <location>
        <begin position="13"/>
        <end position="146"/>
    </location>
</feature>
<proteinExistence type="predicted"/>
<dbReference type="AlphaFoldDB" id="A0A6P1WA02"/>
<reference evidence="2 3" key="1">
    <citation type="submission" date="2019-11" db="EMBL/GenBank/DDBJ databases">
        <title>Spirosoma endbachense sp. nov., isolated from a natural salt meadow.</title>
        <authorList>
            <person name="Rojas J."/>
            <person name="Ambika Manirajan B."/>
            <person name="Ratering S."/>
            <person name="Suarez C."/>
            <person name="Geissler-Plaum R."/>
            <person name="Schnell S."/>
        </authorList>
    </citation>
    <scope>NUCLEOTIDE SEQUENCE [LARGE SCALE GENOMIC DNA]</scope>
    <source>
        <strain evidence="2 3">I-24</strain>
    </source>
</reference>
<evidence type="ECO:0000259" key="1">
    <source>
        <dbReference type="Pfam" id="PF19502"/>
    </source>
</evidence>
<accession>A0A6P1WA02</accession>
<organism evidence="2 3">
    <name type="scientific">Spirosoma endbachense</name>
    <dbReference type="NCBI Taxonomy" id="2666025"/>
    <lineage>
        <taxon>Bacteria</taxon>
        <taxon>Pseudomonadati</taxon>
        <taxon>Bacteroidota</taxon>
        <taxon>Cytophagia</taxon>
        <taxon>Cytophagales</taxon>
        <taxon>Cytophagaceae</taxon>
        <taxon>Spirosoma</taxon>
    </lineage>
</organism>
<keyword evidence="3" id="KW-1185">Reference proteome</keyword>
<dbReference type="InterPro" id="IPR043519">
    <property type="entry name" value="NT_sf"/>
</dbReference>
<dbReference type="InterPro" id="IPR045792">
    <property type="entry name" value="DUF6036"/>
</dbReference>
<dbReference type="Proteomes" id="UP000464577">
    <property type="component" value="Chromosome"/>
</dbReference>